<feature type="domain" description="4Fe4S-binding SPASM" evidence="8">
    <location>
        <begin position="240"/>
        <end position="307"/>
    </location>
</feature>
<sequence>MDSQIKMIQIQTTSRCSGRCIMCPYRHSWLKDAHGYMSDDDFIHVLEEIKSYLGDYREKLPLYLMNDPLTDKKLIERIHLVYRYFPGCKLELSTNGLLLTDKISKAMIDAVIQHTSEDTFELWISLHGVNKQTWEFLNGLYGKYERTITNIINFLRINNGRLKVFINSVGGASRDGSMFFYSKERWERFVRGLLSINKVPMQNVYLRYFTFHNRAGNVRLGHWDGREFYREIGPEYPFSCWRFTSAIHILYELSIPLCCMDYNKEVVLGNLKEQSLKEIWEGETRKKIVEMAGGKRPSPKDFICKRCISPGG</sequence>
<dbReference type="PANTHER" id="PTHR43787:SF10">
    <property type="entry name" value="COFACTOR MODIFYING PROTEIN"/>
    <property type="match status" value="1"/>
</dbReference>
<keyword evidence="5" id="KW-0408">Iron</keyword>
<dbReference type="PANTHER" id="PTHR43787">
    <property type="entry name" value="FEMO COFACTOR BIOSYNTHESIS PROTEIN NIFB-RELATED"/>
    <property type="match status" value="1"/>
</dbReference>
<comment type="cofactor">
    <cofactor evidence="1">
        <name>[4Fe-4S] cluster</name>
        <dbReference type="ChEBI" id="CHEBI:49883"/>
    </cofactor>
</comment>
<organism evidence="9 10">
    <name type="scientific">Methanophagales virus GBV301</name>
    <dbReference type="NCBI Taxonomy" id="2999280"/>
    <lineage>
        <taxon>Viruses</taxon>
        <taxon>Duplodnaviria</taxon>
        <taxon>Heunggongvirae</taxon>
        <taxon>Uroviricota</taxon>
        <taxon>Caudoviricetes</taxon>
        <taxon>Nakonvirales</taxon>
        <taxon>Ekchuahviridae</taxon>
        <taxon>Kukulkanvirus</taxon>
        <taxon>Kukulkanvirus guaymasense</taxon>
    </lineage>
</organism>
<dbReference type="SUPFAM" id="SSF102114">
    <property type="entry name" value="Radical SAM enzymes"/>
    <property type="match status" value="1"/>
</dbReference>
<dbReference type="CDD" id="cd21109">
    <property type="entry name" value="SPASM"/>
    <property type="match status" value="1"/>
</dbReference>
<dbReference type="Pfam" id="PF04055">
    <property type="entry name" value="Radical_SAM"/>
    <property type="match status" value="1"/>
</dbReference>
<proteinExistence type="predicted"/>
<protein>
    <recommendedName>
        <fullName evidence="11">Radical SAM protein</fullName>
    </recommendedName>
</protein>
<evidence type="ECO:0000313" key="9">
    <source>
        <dbReference type="EMBL" id="WAE39507.1"/>
    </source>
</evidence>
<keyword evidence="6" id="KW-0411">Iron-sulfur</keyword>
<evidence type="ECO:0000313" key="10">
    <source>
        <dbReference type="Proteomes" id="UP001156259"/>
    </source>
</evidence>
<evidence type="ECO:0000259" key="8">
    <source>
        <dbReference type="Pfam" id="PF13186"/>
    </source>
</evidence>
<reference evidence="9 10" key="1">
    <citation type="submission" date="2022-10" db="EMBL/GenBank/DDBJ databases">
        <title>Evolutionary Diversification of Methanotrophic Ca. Methanophagales (ANME-1) and Their Expansive Virome.</title>
        <authorList>
            <person name="Laso-Perez R."/>
            <person name="Wu F."/>
            <person name="Cremiere A."/>
            <person name="Speth D.R."/>
            <person name="Magyar J.S."/>
            <person name="Krupovic M."/>
            <person name="Orphan V.J."/>
        </authorList>
    </citation>
    <scope>NUCLEOTIDE SEQUENCE [LARGE SCALE GENOMIC DNA]</scope>
</reference>
<dbReference type="GO" id="GO:0051539">
    <property type="term" value="F:4 iron, 4 sulfur cluster binding"/>
    <property type="evidence" value="ECO:0007669"/>
    <property type="project" value="UniProtKB-KW"/>
</dbReference>
<evidence type="ECO:0000256" key="6">
    <source>
        <dbReference type="ARBA" id="ARBA00023014"/>
    </source>
</evidence>
<dbReference type="Gene3D" id="3.20.20.70">
    <property type="entry name" value="Aldolase class I"/>
    <property type="match status" value="1"/>
</dbReference>
<dbReference type="Proteomes" id="UP001156259">
    <property type="component" value="Segment"/>
</dbReference>
<dbReference type="InterPro" id="IPR007197">
    <property type="entry name" value="rSAM"/>
</dbReference>
<dbReference type="Pfam" id="PF13186">
    <property type="entry name" value="SPASM"/>
    <property type="match status" value="1"/>
</dbReference>
<dbReference type="InterPro" id="IPR023885">
    <property type="entry name" value="4Fe4S-binding_SPASM_dom"/>
</dbReference>
<evidence type="ECO:0000256" key="5">
    <source>
        <dbReference type="ARBA" id="ARBA00023004"/>
    </source>
</evidence>
<evidence type="ECO:0000256" key="3">
    <source>
        <dbReference type="ARBA" id="ARBA00022691"/>
    </source>
</evidence>
<dbReference type="InterPro" id="IPR013785">
    <property type="entry name" value="Aldolase_TIM"/>
</dbReference>
<dbReference type="InterPro" id="IPR058240">
    <property type="entry name" value="rSAM_sf"/>
</dbReference>
<gene>
    <name evidence="9" type="ORF">LDLAKGPJ_00083</name>
</gene>
<evidence type="ECO:0000256" key="4">
    <source>
        <dbReference type="ARBA" id="ARBA00022723"/>
    </source>
</evidence>
<dbReference type="SFLD" id="SFLDS00029">
    <property type="entry name" value="Radical_SAM"/>
    <property type="match status" value="1"/>
</dbReference>
<evidence type="ECO:0000259" key="7">
    <source>
        <dbReference type="Pfam" id="PF04055"/>
    </source>
</evidence>
<keyword evidence="10" id="KW-1185">Reference proteome</keyword>
<name>A0A9E9AA48_9CAUD</name>
<accession>A0A9E9AA48</accession>
<keyword evidence="2" id="KW-0004">4Fe-4S</keyword>
<dbReference type="GO" id="GO:0003824">
    <property type="term" value="F:catalytic activity"/>
    <property type="evidence" value="ECO:0007669"/>
    <property type="project" value="InterPro"/>
</dbReference>
<evidence type="ECO:0008006" key="11">
    <source>
        <dbReference type="Google" id="ProtNLM"/>
    </source>
</evidence>
<dbReference type="CDD" id="cd01335">
    <property type="entry name" value="Radical_SAM"/>
    <property type="match status" value="1"/>
</dbReference>
<evidence type="ECO:0000256" key="1">
    <source>
        <dbReference type="ARBA" id="ARBA00001966"/>
    </source>
</evidence>
<keyword evidence="3" id="KW-0949">S-adenosyl-L-methionine</keyword>
<dbReference type="EMBL" id="OP880252">
    <property type="protein sequence ID" value="WAE39507.1"/>
    <property type="molecule type" value="Genomic_DNA"/>
</dbReference>
<keyword evidence="4" id="KW-0479">Metal-binding</keyword>
<dbReference type="GO" id="GO:0046872">
    <property type="term" value="F:metal ion binding"/>
    <property type="evidence" value="ECO:0007669"/>
    <property type="project" value="UniProtKB-KW"/>
</dbReference>
<evidence type="ECO:0000256" key="2">
    <source>
        <dbReference type="ARBA" id="ARBA00022485"/>
    </source>
</evidence>
<feature type="domain" description="Radical SAM core" evidence="7">
    <location>
        <begin position="11"/>
        <end position="158"/>
    </location>
</feature>